<dbReference type="Gene3D" id="1.10.8.10">
    <property type="entry name" value="DNA helicase RuvA subunit, C-terminal domain"/>
    <property type="match status" value="2"/>
</dbReference>
<dbReference type="SUPFAM" id="SSF101238">
    <property type="entry name" value="XPC-binding domain"/>
    <property type="match status" value="1"/>
</dbReference>
<dbReference type="OrthoDB" id="419317at2759"/>
<accession>A0A9W8DYY7</accession>
<evidence type="ECO:0000256" key="2">
    <source>
        <dbReference type="RuleBase" id="RU367049"/>
    </source>
</evidence>
<dbReference type="PROSITE" id="PS50030">
    <property type="entry name" value="UBA"/>
    <property type="match status" value="1"/>
</dbReference>
<dbReference type="FunFam" id="1.10.8.10:FF:000002">
    <property type="entry name" value="UV excision repair protein RAD23 homolog"/>
    <property type="match status" value="1"/>
</dbReference>
<dbReference type="GO" id="GO:0043130">
    <property type="term" value="F:ubiquitin binding"/>
    <property type="evidence" value="ECO:0007669"/>
    <property type="project" value="UniProtKB-UniRule"/>
</dbReference>
<dbReference type="PANTHER" id="PTHR10621:SF0">
    <property type="entry name" value="UV EXCISION REPAIR PROTEIN RAD23"/>
    <property type="match status" value="1"/>
</dbReference>
<organism evidence="4 5">
    <name type="scientific">Tieghemiomyces parasiticus</name>
    <dbReference type="NCBI Taxonomy" id="78921"/>
    <lineage>
        <taxon>Eukaryota</taxon>
        <taxon>Fungi</taxon>
        <taxon>Fungi incertae sedis</taxon>
        <taxon>Zoopagomycota</taxon>
        <taxon>Kickxellomycotina</taxon>
        <taxon>Dimargaritomycetes</taxon>
        <taxon>Dimargaritales</taxon>
        <taxon>Dimargaritaceae</taxon>
        <taxon>Tieghemiomyces</taxon>
    </lineage>
</organism>
<feature type="domain" description="UBA" evidence="3">
    <location>
        <begin position="124"/>
        <end position="164"/>
    </location>
</feature>
<dbReference type="PANTHER" id="PTHR10621">
    <property type="entry name" value="UV EXCISION REPAIR PROTEIN RAD23"/>
    <property type="match status" value="1"/>
</dbReference>
<dbReference type="SMART" id="SM00165">
    <property type="entry name" value="UBA"/>
    <property type="match status" value="1"/>
</dbReference>
<dbReference type="GO" id="GO:0005654">
    <property type="term" value="C:nucleoplasm"/>
    <property type="evidence" value="ECO:0007669"/>
    <property type="project" value="TreeGrafter"/>
</dbReference>
<comment type="caution">
    <text evidence="4">The sequence shown here is derived from an EMBL/GenBank/DDBJ whole genome shotgun (WGS) entry which is preliminary data.</text>
</comment>
<dbReference type="PRINTS" id="PR01839">
    <property type="entry name" value="RAD23PROTEIN"/>
</dbReference>
<keyword evidence="5" id="KW-1185">Reference proteome</keyword>
<dbReference type="InterPro" id="IPR015360">
    <property type="entry name" value="XPC-bd"/>
</dbReference>
<evidence type="ECO:0000313" key="4">
    <source>
        <dbReference type="EMBL" id="KAJ1924954.1"/>
    </source>
</evidence>
<sequence>MRASFNNPDRAVEYLINGVPDLPVAEDEPRSPHATEQDLPDELRALTENPRFRDIQRLVRQDPRMLQPLLQQLVQLNPGLAQLLQTHQVALLQLLLGEAGEDDEEDDDLDGSHGEFQHAIHVTPEEGEAIRRLQALGFTESAAAQAYILCDKDEELAANYLFDHGADEGDDYPQ</sequence>
<evidence type="ECO:0000259" key="3">
    <source>
        <dbReference type="PROSITE" id="PS50030"/>
    </source>
</evidence>
<dbReference type="Pfam" id="PF00627">
    <property type="entry name" value="UBA"/>
    <property type="match status" value="1"/>
</dbReference>
<dbReference type="CDD" id="cd14281">
    <property type="entry name" value="UBA2_Rad23_like"/>
    <property type="match status" value="1"/>
</dbReference>
<dbReference type="Proteomes" id="UP001150569">
    <property type="component" value="Unassembled WGS sequence"/>
</dbReference>
<dbReference type="GO" id="GO:0031593">
    <property type="term" value="F:polyubiquitin modification-dependent protein binding"/>
    <property type="evidence" value="ECO:0007669"/>
    <property type="project" value="UniProtKB-UniRule"/>
</dbReference>
<dbReference type="InterPro" id="IPR009060">
    <property type="entry name" value="UBA-like_sf"/>
</dbReference>
<dbReference type="GO" id="GO:0043161">
    <property type="term" value="P:proteasome-mediated ubiquitin-dependent protein catabolic process"/>
    <property type="evidence" value="ECO:0007669"/>
    <property type="project" value="UniProtKB-UniRule"/>
</dbReference>
<dbReference type="InterPro" id="IPR006636">
    <property type="entry name" value="STI1_HS-bd"/>
</dbReference>
<dbReference type="Gene3D" id="1.10.10.540">
    <property type="entry name" value="XPC-binding domain"/>
    <property type="match status" value="1"/>
</dbReference>
<comment type="subcellular location">
    <subcellularLocation>
        <location evidence="2">Nucleus</location>
    </subcellularLocation>
    <subcellularLocation>
        <location evidence="2">Cytoplasm</location>
    </subcellularLocation>
</comment>
<gene>
    <name evidence="4" type="primary">RAD23</name>
    <name evidence="4" type="ORF">IWQ60_004893</name>
</gene>
<dbReference type="GO" id="GO:0070628">
    <property type="term" value="F:proteasome binding"/>
    <property type="evidence" value="ECO:0007669"/>
    <property type="project" value="TreeGrafter"/>
</dbReference>
<comment type="function">
    <text evidence="2">Multiubiquitin chain receptor involved in modulation of proteasomal degradation. Involved in nucleotide excision repair.</text>
</comment>
<dbReference type="AlphaFoldDB" id="A0A9W8DYY7"/>
<proteinExistence type="inferred from homology"/>
<protein>
    <recommendedName>
        <fullName evidence="2">UV excision repair protein RAD23</fullName>
    </recommendedName>
</protein>
<dbReference type="InterPro" id="IPR015940">
    <property type="entry name" value="UBA"/>
</dbReference>
<dbReference type="Pfam" id="PF09280">
    <property type="entry name" value="XPC-binding"/>
    <property type="match status" value="1"/>
</dbReference>
<keyword evidence="2" id="KW-0234">DNA repair</keyword>
<dbReference type="SMART" id="SM00727">
    <property type="entry name" value="STI1"/>
    <property type="match status" value="1"/>
</dbReference>
<keyword evidence="2" id="KW-0963">Cytoplasm</keyword>
<keyword evidence="1 2" id="KW-0539">Nucleus</keyword>
<dbReference type="InterPro" id="IPR036353">
    <property type="entry name" value="XPC-bd_sf"/>
</dbReference>
<name>A0A9W8DYY7_9FUNG</name>
<evidence type="ECO:0000313" key="5">
    <source>
        <dbReference type="Proteomes" id="UP001150569"/>
    </source>
</evidence>
<dbReference type="GO" id="GO:0005829">
    <property type="term" value="C:cytosol"/>
    <property type="evidence" value="ECO:0007669"/>
    <property type="project" value="TreeGrafter"/>
</dbReference>
<dbReference type="GO" id="GO:0006289">
    <property type="term" value="P:nucleotide-excision repair"/>
    <property type="evidence" value="ECO:0007669"/>
    <property type="project" value="UniProtKB-UniRule"/>
</dbReference>
<dbReference type="GO" id="GO:0003684">
    <property type="term" value="F:damaged DNA binding"/>
    <property type="evidence" value="ECO:0007669"/>
    <property type="project" value="UniProtKB-UniRule"/>
</dbReference>
<dbReference type="SUPFAM" id="SSF46934">
    <property type="entry name" value="UBA-like"/>
    <property type="match status" value="1"/>
</dbReference>
<dbReference type="InterPro" id="IPR004806">
    <property type="entry name" value="Rad23"/>
</dbReference>
<reference evidence="4" key="1">
    <citation type="submission" date="2022-07" db="EMBL/GenBank/DDBJ databases">
        <title>Phylogenomic reconstructions and comparative analyses of Kickxellomycotina fungi.</title>
        <authorList>
            <person name="Reynolds N.K."/>
            <person name="Stajich J.E."/>
            <person name="Barry K."/>
            <person name="Grigoriev I.V."/>
            <person name="Crous P."/>
            <person name="Smith M.E."/>
        </authorList>
    </citation>
    <scope>NUCLEOTIDE SEQUENCE</scope>
    <source>
        <strain evidence="4">RSA 861</strain>
    </source>
</reference>
<evidence type="ECO:0000256" key="1">
    <source>
        <dbReference type="ARBA" id="ARBA00023242"/>
    </source>
</evidence>
<comment type="similarity">
    <text evidence="2">Belongs to the RAD23 family.</text>
</comment>
<keyword evidence="2" id="KW-0227">DNA damage</keyword>
<dbReference type="EMBL" id="JANBPT010000247">
    <property type="protein sequence ID" value="KAJ1924954.1"/>
    <property type="molecule type" value="Genomic_DNA"/>
</dbReference>